<dbReference type="CDD" id="cd00789">
    <property type="entry name" value="KU_like"/>
    <property type="match status" value="1"/>
</dbReference>
<dbReference type="InterPro" id="IPR009187">
    <property type="entry name" value="Prok_Ku"/>
</dbReference>
<evidence type="ECO:0000256" key="1">
    <source>
        <dbReference type="ARBA" id="ARBA00023125"/>
    </source>
</evidence>
<dbReference type="Proteomes" id="UP001599756">
    <property type="component" value="Unassembled WGS sequence"/>
</dbReference>
<dbReference type="InterPro" id="IPR006164">
    <property type="entry name" value="DNA_bd_Ku70/Ku80"/>
</dbReference>
<evidence type="ECO:0000313" key="7">
    <source>
        <dbReference type="Proteomes" id="UP001599756"/>
    </source>
</evidence>
<protein>
    <recommendedName>
        <fullName evidence="3">Non-homologous end joining protein Ku</fullName>
    </recommendedName>
</protein>
<feature type="compositionally biased region" description="Basic residues" evidence="4">
    <location>
        <begin position="362"/>
        <end position="372"/>
    </location>
</feature>
<keyword evidence="7" id="KW-1185">Reference proteome</keyword>
<organism evidence="6 7">
    <name type="scientific">Streptomyces anandii</name>
    <dbReference type="NCBI Taxonomy" id="285454"/>
    <lineage>
        <taxon>Bacteria</taxon>
        <taxon>Bacillati</taxon>
        <taxon>Actinomycetota</taxon>
        <taxon>Actinomycetes</taxon>
        <taxon>Kitasatosporales</taxon>
        <taxon>Streptomycetaceae</taxon>
        <taxon>Streptomyces</taxon>
    </lineage>
</organism>
<dbReference type="PANTHER" id="PTHR41251">
    <property type="entry name" value="NON-HOMOLOGOUS END JOINING PROTEIN KU"/>
    <property type="match status" value="1"/>
</dbReference>
<dbReference type="HAMAP" id="MF_01875">
    <property type="entry name" value="Prokaryotic_Ku"/>
    <property type="match status" value="1"/>
</dbReference>
<feature type="domain" description="Ku" evidence="5">
    <location>
        <begin position="53"/>
        <end position="183"/>
    </location>
</feature>
<dbReference type="SUPFAM" id="SSF100939">
    <property type="entry name" value="SPOC domain-like"/>
    <property type="match status" value="1"/>
</dbReference>
<evidence type="ECO:0000256" key="4">
    <source>
        <dbReference type="SAM" id="MobiDB-lite"/>
    </source>
</evidence>
<comment type="function">
    <text evidence="3">With LigD forms a non-homologous end joining (NHEJ) DNA repair enzyme, which repairs dsDNA breaks with reduced fidelity. Binds linear dsDNA with 5'- and 3'- overhangs but not closed circular dsDNA nor ssDNA. Recruits and stimulates the ligase activity of LigD.</text>
</comment>
<proteinExistence type="inferred from homology"/>
<keyword evidence="3" id="KW-0234">DNA repair</keyword>
<comment type="subunit">
    <text evidence="3">Homodimer. Interacts with LigD.</text>
</comment>
<dbReference type="EMBL" id="JBHYTS010000035">
    <property type="protein sequence ID" value="MFE1753132.1"/>
    <property type="molecule type" value="Genomic_DNA"/>
</dbReference>
<dbReference type="Gene3D" id="2.40.290.10">
    <property type="match status" value="1"/>
</dbReference>
<gene>
    <name evidence="3" type="primary">ku</name>
    <name evidence="6" type="ORF">ACFW88_21740</name>
</gene>
<reference evidence="6 7" key="1">
    <citation type="submission" date="2024-09" db="EMBL/GenBank/DDBJ databases">
        <title>The Natural Products Discovery Center: Release of the First 8490 Sequenced Strains for Exploring Actinobacteria Biosynthetic Diversity.</title>
        <authorList>
            <person name="Kalkreuter E."/>
            <person name="Kautsar S.A."/>
            <person name="Yang D."/>
            <person name="Bader C.D."/>
            <person name="Teijaro C.N."/>
            <person name="Fluegel L."/>
            <person name="Davis C.M."/>
            <person name="Simpson J.R."/>
            <person name="Lauterbach L."/>
            <person name="Steele A.D."/>
            <person name="Gui C."/>
            <person name="Meng S."/>
            <person name="Li G."/>
            <person name="Viehrig K."/>
            <person name="Ye F."/>
            <person name="Su P."/>
            <person name="Kiefer A.F."/>
            <person name="Nichols A."/>
            <person name="Cepeda A.J."/>
            <person name="Yan W."/>
            <person name="Fan B."/>
            <person name="Jiang Y."/>
            <person name="Adhikari A."/>
            <person name="Zheng C.-J."/>
            <person name="Schuster L."/>
            <person name="Cowan T.M."/>
            <person name="Smanski M.J."/>
            <person name="Chevrette M.G."/>
            <person name="De Carvalho L.P.S."/>
            <person name="Shen B."/>
        </authorList>
    </citation>
    <scope>NUCLEOTIDE SEQUENCE [LARGE SCALE GENOMIC DNA]</scope>
    <source>
        <strain evidence="6 7">NPDC059500</strain>
    </source>
</reference>
<evidence type="ECO:0000256" key="2">
    <source>
        <dbReference type="ARBA" id="ARBA00023172"/>
    </source>
</evidence>
<keyword evidence="1 3" id="KW-0238">DNA-binding</keyword>
<comment type="similarity">
    <text evidence="3">Belongs to the prokaryotic Ku family.</text>
</comment>
<evidence type="ECO:0000256" key="3">
    <source>
        <dbReference type="HAMAP-Rule" id="MF_01875"/>
    </source>
</evidence>
<dbReference type="SMART" id="SM00559">
    <property type="entry name" value="Ku78"/>
    <property type="match status" value="1"/>
</dbReference>
<evidence type="ECO:0000259" key="5">
    <source>
        <dbReference type="SMART" id="SM00559"/>
    </source>
</evidence>
<dbReference type="Pfam" id="PF02735">
    <property type="entry name" value="Ku"/>
    <property type="match status" value="1"/>
</dbReference>
<feature type="compositionally biased region" description="Basic and acidic residues" evidence="4">
    <location>
        <begin position="318"/>
        <end position="332"/>
    </location>
</feature>
<dbReference type="NCBIfam" id="TIGR02772">
    <property type="entry name" value="Ku_bact"/>
    <property type="match status" value="1"/>
</dbReference>
<dbReference type="RefSeq" id="WP_381842063.1">
    <property type="nucleotide sequence ID" value="NZ_JBHYTS010000035.1"/>
</dbReference>
<sequence>MARAIWSGVITFGLVTVPVGLYTATEDHTVHFHQLQRGTSDRIRNRRVNERTGDEVATRDIVKGYEIDEGRYVVVEPDELDEIAPGRSRTIDISDFVDPEAVEPVYFDRTYYVAPRGEEYDKVYELLRAALAEANKVGIATFVMRSKQYLTALRAEDKVLVLQTLHWADEVRDPGTELPELPSERAGRGKQLDMALELVDALSSDWDPSRYRDTYQEKVRELVKAKAEGQEIAVSEEPPEATNVIDLMKALEGSLQAARSGRGEPASGTTEKTGKAEAAGKTAKAEAAGKTPKAPTRKSRPERAGTPSARARRSGSTSKRELQELSKAELYERASQQDVPGRSKMSREDLIDALSGGSGGRGHGHGRKKSAA</sequence>
<keyword evidence="2 3" id="KW-0233">DNA recombination</keyword>
<name>A0ABW6H942_9ACTN</name>
<dbReference type="PANTHER" id="PTHR41251:SF1">
    <property type="entry name" value="NON-HOMOLOGOUS END JOINING PROTEIN KU"/>
    <property type="match status" value="1"/>
</dbReference>
<comment type="caution">
    <text evidence="6">The sequence shown here is derived from an EMBL/GenBank/DDBJ whole genome shotgun (WGS) entry which is preliminary data.</text>
</comment>
<feature type="compositionally biased region" description="Low complexity" evidence="4">
    <location>
        <begin position="268"/>
        <end position="294"/>
    </location>
</feature>
<keyword evidence="3" id="KW-0227">DNA damage</keyword>
<feature type="region of interest" description="Disordered" evidence="4">
    <location>
        <begin position="255"/>
        <end position="372"/>
    </location>
</feature>
<dbReference type="InterPro" id="IPR016194">
    <property type="entry name" value="SPOC-like_C_dom_sf"/>
</dbReference>
<evidence type="ECO:0000313" key="6">
    <source>
        <dbReference type="EMBL" id="MFE1753132.1"/>
    </source>
</evidence>
<accession>A0ABW6H942</accession>